<evidence type="ECO:0000256" key="2">
    <source>
        <dbReference type="PROSITE-ProRule" id="PRU00335"/>
    </source>
</evidence>
<dbReference type="AlphaFoldDB" id="A0AAE3HDR3"/>
<reference evidence="4" key="1">
    <citation type="submission" date="2022-07" db="EMBL/GenBank/DDBJ databases">
        <title>Enhanced cultured diversity of the mouse gut microbiota enables custom-made synthetic communities.</title>
        <authorList>
            <person name="Afrizal A."/>
        </authorList>
    </citation>
    <scope>NUCLEOTIDE SEQUENCE</scope>
    <source>
        <strain evidence="4">DSM 28593</strain>
    </source>
</reference>
<proteinExistence type="predicted"/>
<evidence type="ECO:0000313" key="5">
    <source>
        <dbReference type="Proteomes" id="UP001205748"/>
    </source>
</evidence>
<dbReference type="InterPro" id="IPR009057">
    <property type="entry name" value="Homeodomain-like_sf"/>
</dbReference>
<dbReference type="Proteomes" id="UP001205748">
    <property type="component" value="Unassembled WGS sequence"/>
</dbReference>
<name>A0AAE3HDR3_9FIRM</name>
<dbReference type="InterPro" id="IPR050624">
    <property type="entry name" value="HTH-type_Tx_Regulator"/>
</dbReference>
<dbReference type="PRINTS" id="PR00455">
    <property type="entry name" value="HTHTETR"/>
</dbReference>
<evidence type="ECO:0000313" key="4">
    <source>
        <dbReference type="EMBL" id="MCR1897502.1"/>
    </source>
</evidence>
<dbReference type="EMBL" id="JANKAS010000001">
    <property type="protein sequence ID" value="MCR1897502.1"/>
    <property type="molecule type" value="Genomic_DNA"/>
</dbReference>
<sequence>MNGYQRRSELKKDKIRTAALDLFTTYSTDKTSINEIAQKAGVAPASIYNYFGSKEALIKDVIINLLENSWKERKELWESNLPFPELMKRTISMKDDFIDQTNLALLTTLDTDPEIKKLIDDFYEVRYPYIVELFIKKGRTEGYIGREISIEAAMVYLKMYQNLAKEHEILINGKKDLLKELFDLMLYGLAGQPIKD</sequence>
<feature type="DNA-binding region" description="H-T-H motif" evidence="2">
    <location>
        <begin position="32"/>
        <end position="51"/>
    </location>
</feature>
<dbReference type="PROSITE" id="PS50977">
    <property type="entry name" value="HTH_TETR_2"/>
    <property type="match status" value="1"/>
</dbReference>
<dbReference type="PANTHER" id="PTHR43479:SF21">
    <property type="entry name" value="TRANSCRIPTIONAL REGULATOR, TETR FAMILY"/>
    <property type="match status" value="1"/>
</dbReference>
<keyword evidence="5" id="KW-1185">Reference proteome</keyword>
<dbReference type="SUPFAM" id="SSF46689">
    <property type="entry name" value="Homeodomain-like"/>
    <property type="match status" value="1"/>
</dbReference>
<organism evidence="4 5">
    <name type="scientific">Irregularibacter muris</name>
    <dbReference type="NCBI Taxonomy" id="1796619"/>
    <lineage>
        <taxon>Bacteria</taxon>
        <taxon>Bacillati</taxon>
        <taxon>Bacillota</taxon>
        <taxon>Clostridia</taxon>
        <taxon>Eubacteriales</taxon>
        <taxon>Eubacteriaceae</taxon>
        <taxon>Irregularibacter</taxon>
    </lineage>
</organism>
<protein>
    <submittedName>
        <fullName evidence="4">TetR/AcrR family transcriptional regulator</fullName>
    </submittedName>
</protein>
<comment type="caution">
    <text evidence="4">The sequence shown here is derived from an EMBL/GenBank/DDBJ whole genome shotgun (WGS) entry which is preliminary data.</text>
</comment>
<keyword evidence="1 2" id="KW-0238">DNA-binding</keyword>
<dbReference type="PANTHER" id="PTHR43479">
    <property type="entry name" value="ACREF/ENVCD OPERON REPRESSOR-RELATED"/>
    <property type="match status" value="1"/>
</dbReference>
<dbReference type="Pfam" id="PF00440">
    <property type="entry name" value="TetR_N"/>
    <property type="match status" value="1"/>
</dbReference>
<dbReference type="InterPro" id="IPR001647">
    <property type="entry name" value="HTH_TetR"/>
</dbReference>
<accession>A0AAE3HDR3</accession>
<evidence type="ECO:0000259" key="3">
    <source>
        <dbReference type="PROSITE" id="PS50977"/>
    </source>
</evidence>
<dbReference type="GO" id="GO:0003677">
    <property type="term" value="F:DNA binding"/>
    <property type="evidence" value="ECO:0007669"/>
    <property type="project" value="UniProtKB-UniRule"/>
</dbReference>
<feature type="domain" description="HTH tetR-type" evidence="3">
    <location>
        <begin position="9"/>
        <end position="69"/>
    </location>
</feature>
<dbReference type="RefSeq" id="WP_257528906.1">
    <property type="nucleotide sequence ID" value="NZ_JANKAS010000001.1"/>
</dbReference>
<gene>
    <name evidence="4" type="ORF">NSA47_00665</name>
</gene>
<dbReference type="Gene3D" id="1.10.357.10">
    <property type="entry name" value="Tetracycline Repressor, domain 2"/>
    <property type="match status" value="1"/>
</dbReference>
<evidence type="ECO:0000256" key="1">
    <source>
        <dbReference type="ARBA" id="ARBA00023125"/>
    </source>
</evidence>